<accession>A0A1X1ZME4</accession>
<keyword evidence="2" id="KW-1185">Reference proteome</keyword>
<comment type="caution">
    <text evidence="1">The sequence shown here is derived from an EMBL/GenBank/DDBJ whole genome shotgun (WGS) entry which is preliminary data.</text>
</comment>
<organism evidence="1 2">
    <name type="scientific">Mycobacterium nebraskense</name>
    <dbReference type="NCBI Taxonomy" id="244292"/>
    <lineage>
        <taxon>Bacteria</taxon>
        <taxon>Bacillati</taxon>
        <taxon>Actinomycetota</taxon>
        <taxon>Actinomycetes</taxon>
        <taxon>Mycobacteriales</taxon>
        <taxon>Mycobacteriaceae</taxon>
        <taxon>Mycobacterium</taxon>
    </lineage>
</organism>
<reference evidence="1 2" key="1">
    <citation type="submission" date="2016-01" db="EMBL/GenBank/DDBJ databases">
        <title>The new phylogeny of the genus Mycobacterium.</title>
        <authorList>
            <person name="Tarcisio F."/>
            <person name="Conor M."/>
            <person name="Antonella G."/>
            <person name="Elisabetta G."/>
            <person name="Giulia F.S."/>
            <person name="Sara T."/>
            <person name="Anna F."/>
            <person name="Clotilde B."/>
            <person name="Roberto B."/>
            <person name="Veronica D.S."/>
            <person name="Fabio R."/>
            <person name="Monica P."/>
            <person name="Olivier J."/>
            <person name="Enrico T."/>
            <person name="Nicola S."/>
        </authorList>
    </citation>
    <scope>NUCLEOTIDE SEQUENCE [LARGE SCALE GENOMIC DNA]</scope>
    <source>
        <strain evidence="1 2">DSM 44803</strain>
    </source>
</reference>
<protein>
    <submittedName>
        <fullName evidence="1">Uncharacterized protein</fullName>
    </submittedName>
</protein>
<dbReference type="Proteomes" id="UP000193781">
    <property type="component" value="Unassembled WGS sequence"/>
</dbReference>
<dbReference type="EMBL" id="LQPH01000109">
    <property type="protein sequence ID" value="ORW24559.1"/>
    <property type="molecule type" value="Genomic_DNA"/>
</dbReference>
<evidence type="ECO:0000313" key="2">
    <source>
        <dbReference type="Proteomes" id="UP000193781"/>
    </source>
</evidence>
<sequence>MLAPLIGVDANSPEGDQLRQRLIDAHGPAPTATWSGQHYTDAGQSPRSAALAIMPTSRRYSPEPGLAVQRDDEWRAALAASEVPD</sequence>
<proteinExistence type="predicted"/>
<dbReference type="AlphaFoldDB" id="A0A1X1ZME4"/>
<gene>
    <name evidence="1" type="ORF">AWC17_03180</name>
</gene>
<name>A0A1X1ZME4_9MYCO</name>
<evidence type="ECO:0000313" key="1">
    <source>
        <dbReference type="EMBL" id="ORW24559.1"/>
    </source>
</evidence>